<dbReference type="GO" id="GO:0016757">
    <property type="term" value="F:glycosyltransferase activity"/>
    <property type="evidence" value="ECO:0007669"/>
    <property type="project" value="UniProtKB-UniRule"/>
</dbReference>
<keyword evidence="5" id="KW-0812">Transmembrane</keyword>
<evidence type="ECO:0000256" key="3">
    <source>
        <dbReference type="ARBA" id="ARBA00022676"/>
    </source>
</evidence>
<evidence type="ECO:0000256" key="6">
    <source>
        <dbReference type="ARBA" id="ARBA00022989"/>
    </source>
</evidence>
<evidence type="ECO:0000256" key="8">
    <source>
        <dbReference type="RuleBase" id="RU366017"/>
    </source>
</evidence>
<evidence type="ECO:0000256" key="1">
    <source>
        <dbReference type="ARBA" id="ARBA00004167"/>
    </source>
</evidence>
<name>A0A7J0G5I3_9ERIC</name>
<proteinExistence type="inferred from homology"/>
<feature type="region of interest" description="Disordered" evidence="9">
    <location>
        <begin position="59"/>
        <end position="78"/>
    </location>
</feature>
<keyword evidence="4 8" id="KW-0808">Transferase</keyword>
<comment type="similarity">
    <text evidence="2 8">Belongs to the glycosyltransferase 92 family.</text>
</comment>
<keyword evidence="11" id="KW-1185">Reference proteome</keyword>
<evidence type="ECO:0000256" key="5">
    <source>
        <dbReference type="ARBA" id="ARBA00022692"/>
    </source>
</evidence>
<accession>A0A7J0G5I3</accession>
<reference evidence="10 11" key="1">
    <citation type="submission" date="2019-07" db="EMBL/GenBank/DDBJ databases">
        <title>De Novo Assembly of kiwifruit Actinidia rufa.</title>
        <authorList>
            <person name="Sugita-Konishi S."/>
            <person name="Sato K."/>
            <person name="Mori E."/>
            <person name="Abe Y."/>
            <person name="Kisaki G."/>
            <person name="Hamano K."/>
            <person name="Suezawa K."/>
            <person name="Otani M."/>
            <person name="Fukuda T."/>
            <person name="Manabe T."/>
            <person name="Gomi K."/>
            <person name="Tabuchi M."/>
            <person name="Akimitsu K."/>
            <person name="Kataoka I."/>
        </authorList>
    </citation>
    <scope>NUCLEOTIDE SEQUENCE [LARGE SCALE GENOMIC DNA]</scope>
    <source>
        <strain evidence="11">cv. Fuchu</strain>
    </source>
</reference>
<protein>
    <recommendedName>
        <fullName evidence="8">Glycosyltransferase family 92 protein</fullName>
        <ecNumber evidence="8">2.4.1.-</ecNumber>
    </recommendedName>
</protein>
<keyword evidence="3 8" id="KW-0328">Glycosyltransferase</keyword>
<keyword evidence="6" id="KW-1133">Transmembrane helix</keyword>
<gene>
    <name evidence="10" type="ORF">Acr_18g0002180</name>
</gene>
<dbReference type="PANTHER" id="PTHR21461">
    <property type="entry name" value="GLYCOSYLTRANSFERASE FAMILY 92 PROTEIN"/>
    <property type="match status" value="1"/>
</dbReference>
<sequence>MFVGVAWNCAAELKFLITALLFVCSLATVLQFLPSRFSFSSAADIRLCVSNVSAAAAAEAAPPPQNPPPPPPQHQQDEVLESGVIKRSFKPYGAAAYNFVLMSAYRGGLNTGSHTTPPHRPPLPWPASKSFQDWGYGRVYTVVVVNCTFPSPIGHDGSGGKLLLLASTNGGGDRNLNLTDTVEALIEPPGSVNLSLYSSPPKYDYLYCGSSLYGNLSPERVREWLAYHVRLFGERSHFVIHDAGGIHAPVMEVLRPWIEKGYVTLHDIRDQERFDGYYHNQFLIVNDCLHRYRFDAKWMFFFDVDEFIFVPRKSTIKSLTDSLSDHTQFTIEQMTMSNKLCLSEDAGKSFRKWGFEKLVYRDVKRGIRRDRKYAVQPRNVFATGVHMSQNFAGKSTYKTEGRIKYYHYHGTISERREPCRQFLNATTTTIDGIPYVMDTTMRGVAPSVKRFELKMIGPRLQKTHQ</sequence>
<dbReference type="Pfam" id="PF01697">
    <property type="entry name" value="Glyco_transf_92"/>
    <property type="match status" value="1"/>
</dbReference>
<dbReference type="AlphaFoldDB" id="A0A7J0G5I3"/>
<evidence type="ECO:0000256" key="4">
    <source>
        <dbReference type="ARBA" id="ARBA00022679"/>
    </source>
</evidence>
<feature type="compositionally biased region" description="Pro residues" evidence="9">
    <location>
        <begin position="61"/>
        <end position="73"/>
    </location>
</feature>
<evidence type="ECO:0000256" key="2">
    <source>
        <dbReference type="ARBA" id="ARBA00007647"/>
    </source>
</evidence>
<dbReference type="GO" id="GO:0005737">
    <property type="term" value="C:cytoplasm"/>
    <property type="evidence" value="ECO:0007669"/>
    <property type="project" value="TreeGrafter"/>
</dbReference>
<dbReference type="GO" id="GO:0016020">
    <property type="term" value="C:membrane"/>
    <property type="evidence" value="ECO:0007669"/>
    <property type="project" value="UniProtKB-SubCell"/>
</dbReference>
<dbReference type="EC" id="2.4.1.-" evidence="8"/>
<keyword evidence="7" id="KW-0472">Membrane</keyword>
<evidence type="ECO:0000313" key="11">
    <source>
        <dbReference type="Proteomes" id="UP000585474"/>
    </source>
</evidence>
<dbReference type="Proteomes" id="UP000585474">
    <property type="component" value="Unassembled WGS sequence"/>
</dbReference>
<evidence type="ECO:0000256" key="9">
    <source>
        <dbReference type="SAM" id="MobiDB-lite"/>
    </source>
</evidence>
<comment type="subcellular location">
    <subcellularLocation>
        <location evidence="1">Membrane</location>
        <topology evidence="1">Single-pass membrane protein</topology>
    </subcellularLocation>
</comment>
<evidence type="ECO:0000256" key="7">
    <source>
        <dbReference type="ARBA" id="ARBA00023136"/>
    </source>
</evidence>
<organism evidence="10 11">
    <name type="scientific">Actinidia rufa</name>
    <dbReference type="NCBI Taxonomy" id="165716"/>
    <lineage>
        <taxon>Eukaryota</taxon>
        <taxon>Viridiplantae</taxon>
        <taxon>Streptophyta</taxon>
        <taxon>Embryophyta</taxon>
        <taxon>Tracheophyta</taxon>
        <taxon>Spermatophyta</taxon>
        <taxon>Magnoliopsida</taxon>
        <taxon>eudicotyledons</taxon>
        <taxon>Gunneridae</taxon>
        <taxon>Pentapetalae</taxon>
        <taxon>asterids</taxon>
        <taxon>Ericales</taxon>
        <taxon>Actinidiaceae</taxon>
        <taxon>Actinidia</taxon>
    </lineage>
</organism>
<comment type="caution">
    <text evidence="10">The sequence shown here is derived from an EMBL/GenBank/DDBJ whole genome shotgun (WGS) entry which is preliminary data.</text>
</comment>
<evidence type="ECO:0000313" key="10">
    <source>
        <dbReference type="EMBL" id="GFZ06048.1"/>
    </source>
</evidence>
<dbReference type="EMBL" id="BJWL01000018">
    <property type="protein sequence ID" value="GFZ06048.1"/>
    <property type="molecule type" value="Genomic_DNA"/>
</dbReference>
<dbReference type="PANTHER" id="PTHR21461:SF12">
    <property type="entry name" value="GALACTAN BETA-1,4-GALACTOSYLTRANSFERASE GALS2"/>
    <property type="match status" value="1"/>
</dbReference>
<dbReference type="OrthoDB" id="2526284at2759"/>
<dbReference type="InterPro" id="IPR008166">
    <property type="entry name" value="Glyco_transf_92"/>
</dbReference>